<accession>A0A1V2J3Y5</accession>
<dbReference type="GeneID" id="69056586"/>
<evidence type="ECO:0000256" key="1">
    <source>
        <dbReference type="SAM" id="MobiDB-lite"/>
    </source>
</evidence>
<evidence type="ECO:0000313" key="2">
    <source>
        <dbReference type="EMBL" id="ONH40137.1"/>
    </source>
</evidence>
<reference evidence="2 3" key="1">
    <citation type="submission" date="2016-10" db="EMBL/GenBank/DDBJ databases">
        <title>Pseudomonas lactis sp. nov. and Pseudomonas paralactis sp. nov., isolated from bovine raw milk.</title>
        <authorList>
            <person name="Von Neubeck M."/>
            <person name="Huptas C."/>
            <person name="Glueck C."/>
            <person name="Krewinkel M."/>
            <person name="Stoeckel M."/>
            <person name="Stressler T."/>
            <person name="Fischer L."/>
            <person name="Hinrichs J."/>
            <person name="Scherer S."/>
            <person name="Wenning M."/>
        </authorList>
    </citation>
    <scope>NUCLEOTIDE SEQUENCE [LARGE SCALE GENOMIC DNA]</scope>
    <source>
        <strain evidence="2 3">DSM 18862</strain>
    </source>
</reference>
<evidence type="ECO:0000313" key="3">
    <source>
        <dbReference type="Proteomes" id="UP000188559"/>
    </source>
</evidence>
<proteinExistence type="predicted"/>
<dbReference type="AlphaFoldDB" id="A0A1V2J3Y5"/>
<keyword evidence="3" id="KW-1185">Reference proteome</keyword>
<protein>
    <submittedName>
        <fullName evidence="2">Uncharacterized protein</fullName>
    </submittedName>
</protein>
<name>A0A1V2J3Y5_PSEAZ</name>
<comment type="caution">
    <text evidence="2">The sequence shown here is derived from an EMBL/GenBank/DDBJ whole genome shotgun (WGS) entry which is preliminary data.</text>
</comment>
<dbReference type="EMBL" id="MNPV01000011">
    <property type="protein sequence ID" value="ONH40137.1"/>
    <property type="molecule type" value="Genomic_DNA"/>
</dbReference>
<gene>
    <name evidence="2" type="ORF">BLL37_29525</name>
</gene>
<organism evidence="2 3">
    <name type="scientific">Pseudomonas azotoformans</name>
    <dbReference type="NCBI Taxonomy" id="47878"/>
    <lineage>
        <taxon>Bacteria</taxon>
        <taxon>Pseudomonadati</taxon>
        <taxon>Pseudomonadota</taxon>
        <taxon>Gammaproteobacteria</taxon>
        <taxon>Pseudomonadales</taxon>
        <taxon>Pseudomonadaceae</taxon>
        <taxon>Pseudomonas</taxon>
    </lineage>
</organism>
<dbReference type="RefSeq" id="WP_071495984.1">
    <property type="nucleotide sequence ID" value="NZ_LT629702.1"/>
</dbReference>
<feature type="region of interest" description="Disordered" evidence="1">
    <location>
        <begin position="54"/>
        <end position="75"/>
    </location>
</feature>
<sequence length="75" mass="8747">MNDNLVIGKASTEAELKKVLADLGRLNLNNSELGWKIRSLELVADPRDYLSRENQQQLMERKDERRITRRPCSSY</sequence>
<dbReference type="Proteomes" id="UP000188559">
    <property type="component" value="Unassembled WGS sequence"/>
</dbReference>